<evidence type="ECO:0000256" key="10">
    <source>
        <dbReference type="SAM" id="SignalP"/>
    </source>
</evidence>
<keyword evidence="2" id="KW-0964">Secreted</keyword>
<dbReference type="PROSITE" id="PS50292">
    <property type="entry name" value="PEROXIDASE_3"/>
    <property type="match status" value="1"/>
</dbReference>
<feature type="compositionally biased region" description="Basic residues" evidence="9">
    <location>
        <begin position="779"/>
        <end position="793"/>
    </location>
</feature>
<feature type="region of interest" description="Disordered" evidence="9">
    <location>
        <begin position="779"/>
        <end position="817"/>
    </location>
</feature>
<keyword evidence="8" id="KW-0479">Metal-binding</keyword>
<dbReference type="CDD" id="cd09823">
    <property type="entry name" value="peroxinectin_like"/>
    <property type="match status" value="1"/>
</dbReference>
<gene>
    <name evidence="11" type="ORF">PHAECO_LOCUS688</name>
</gene>
<keyword evidence="4 8" id="KW-0349">Heme</keyword>
<evidence type="ECO:0000256" key="6">
    <source>
        <dbReference type="ARBA" id="ARBA00023002"/>
    </source>
</evidence>
<dbReference type="GO" id="GO:0020037">
    <property type="term" value="F:heme binding"/>
    <property type="evidence" value="ECO:0007669"/>
    <property type="project" value="InterPro"/>
</dbReference>
<comment type="subcellular location">
    <subcellularLocation>
        <location evidence="1">Secreted</location>
    </subcellularLocation>
</comment>
<reference evidence="11" key="1">
    <citation type="submission" date="2022-01" db="EMBL/GenBank/DDBJ databases">
        <authorList>
            <person name="King R."/>
        </authorList>
    </citation>
    <scope>NUCLEOTIDE SEQUENCE</scope>
</reference>
<feature type="chain" id="PRO_5040166737" description="Peroxidase" evidence="10">
    <location>
        <begin position="18"/>
        <end position="1245"/>
    </location>
</feature>
<feature type="region of interest" description="Disordered" evidence="9">
    <location>
        <begin position="1226"/>
        <end position="1245"/>
    </location>
</feature>
<feature type="compositionally biased region" description="Basic and acidic residues" evidence="9">
    <location>
        <begin position="998"/>
        <end position="1007"/>
    </location>
</feature>
<dbReference type="Proteomes" id="UP001153737">
    <property type="component" value="Chromosome 1"/>
</dbReference>
<dbReference type="FunFam" id="1.10.640.10:FF:000003">
    <property type="entry name" value="chorion peroxidase"/>
    <property type="match status" value="1"/>
</dbReference>
<dbReference type="Gene3D" id="1.10.640.10">
    <property type="entry name" value="Haem peroxidase domain superfamily, animal type"/>
    <property type="match status" value="1"/>
</dbReference>
<proteinExistence type="predicted"/>
<evidence type="ECO:0000256" key="5">
    <source>
        <dbReference type="ARBA" id="ARBA00022729"/>
    </source>
</evidence>
<evidence type="ECO:0000256" key="2">
    <source>
        <dbReference type="ARBA" id="ARBA00022525"/>
    </source>
</evidence>
<evidence type="ECO:0000256" key="7">
    <source>
        <dbReference type="ARBA" id="ARBA00023004"/>
    </source>
</evidence>
<sequence length="1245" mass="141372">MELTGIFQSWTIFLVTACYLMKYTQEVDLPSKIVSSISSKYANNSEKPKLRTTEDYVMDSDQIDGAVRYGFESLENLLTVKEPIWFKMGLYLHANHPASMVANFGKPNERALELSRFGYATVEASRKIAESFPENASRQFTDFPNAIKSRMIEESCPLRGKPRCPLASKRYRTADGTCNNLSEPWKGSSLLPLVRFLPPFYEDGVQSIRRSVVGGLLPSPRQISVRIHREKNRETQGVTLMFMQWGQFIDHDVTSVVKSRSFNGSIPRCCDGGGRTFLPDELTHPSCLPIEIPEDDWFFGKFGLRCMEFLRSAPSTRIDCDLGWREQINQVTPFIDASTIYGSDVETSDSIRTFRNGKIVYGRPRPHAGGEPLRPPDPPHGELCRAGALTADCLQPGDGRLGEQPGLTALHTVWIRYHNKVAGVLSRHNPHWSDEKIFQETRKIVYALIQHITYHEFLPILLGPEVIKLFELDLVARGYYNGYDDRVDPAIANAFSSAAYRFGHSMVQNSYVRTDHKHRPILNNVTLHEEMTNFENIWSFGSLDRFLLGLCDQPAQRRDEFVCDELTNHLFQPPGMPFGIDLTAINVQRGRDHGLPPYTSWRGPCGLSAVREWRDLEKVFASGTIKRFRRVYRHVDDVDLFSGGLAEKPVRGGVVGPTFACIIAQQFLNLRKGDRFWYENGKFPSSFTPAQLQQIRKVTFSSILCQTLDEIETIQKYVFLSADEVKNDRVACDSTSMKHLDLLPWIETTFNEVDNKIDLGFGREGEDVLENIDLSPLGRSRRAQTKVKRRNRNKPSSTTMKSISSKPNAPKSKTGSKHIVIVKDANKYQKVSSSQSNNPLEVNIKIQYFLPTSSTTTPAPFRRRKRPTVPAWTTNSHLSYPVYVQSSPQVDFPGQSYGTVSNTKPSYIYTRPSFLDDYGSSGSKPDKISNRPVQDYGSNSYRPTQIFNRPVQDDYRPSSYRPSQVYSRPINVDRYRPDTSYKPNEIYTRPSSYGDNDDTVHRPRPEGYKPSNGYDQYDEVNLEGEPLIISSNKPQSYRPINQQYIYGEVESTNSNYDDEIPNYYYTQNKPSSGYDRIDIGDVGDIPKRPTFGHSSSSDKIGSPQKIYSIGHVQKVRGDHINDKLDFKTRLVSGSKHSEDNDDGFVKISSVKAQAILPSSHSFIDNVFQREGDSEIDYGEEDDSKKMMRLVDIAVAPDEINEGNWLIYNETEEAAPLFALPEFNQHDSSAEEVPQQMKVMKPKIEQ</sequence>
<dbReference type="PANTHER" id="PTHR11475:SF109">
    <property type="entry name" value="CHORION PEROXIDASE-LIKE PROTEIN"/>
    <property type="match status" value="1"/>
</dbReference>
<evidence type="ECO:0000256" key="1">
    <source>
        <dbReference type="ARBA" id="ARBA00004613"/>
    </source>
</evidence>
<evidence type="ECO:0000256" key="8">
    <source>
        <dbReference type="PIRSR" id="PIRSR619791-2"/>
    </source>
</evidence>
<keyword evidence="5 10" id="KW-0732">Signal</keyword>
<keyword evidence="6" id="KW-0560">Oxidoreductase</keyword>
<name>A0A9N9SAH3_PHACE</name>
<protein>
    <recommendedName>
        <fullName evidence="13">Peroxidase</fullName>
    </recommendedName>
</protein>
<dbReference type="GO" id="GO:0005576">
    <property type="term" value="C:extracellular region"/>
    <property type="evidence" value="ECO:0007669"/>
    <property type="project" value="UniProtKB-SubCell"/>
</dbReference>
<dbReference type="GO" id="GO:0006979">
    <property type="term" value="P:response to oxidative stress"/>
    <property type="evidence" value="ECO:0007669"/>
    <property type="project" value="InterPro"/>
</dbReference>
<organism evidence="11 12">
    <name type="scientific">Phaedon cochleariae</name>
    <name type="common">Mustard beetle</name>
    <dbReference type="NCBI Taxonomy" id="80249"/>
    <lineage>
        <taxon>Eukaryota</taxon>
        <taxon>Metazoa</taxon>
        <taxon>Ecdysozoa</taxon>
        <taxon>Arthropoda</taxon>
        <taxon>Hexapoda</taxon>
        <taxon>Insecta</taxon>
        <taxon>Pterygota</taxon>
        <taxon>Neoptera</taxon>
        <taxon>Endopterygota</taxon>
        <taxon>Coleoptera</taxon>
        <taxon>Polyphaga</taxon>
        <taxon>Cucujiformia</taxon>
        <taxon>Chrysomeloidea</taxon>
        <taxon>Chrysomelidae</taxon>
        <taxon>Chrysomelinae</taxon>
        <taxon>Chrysomelini</taxon>
        <taxon>Phaedon</taxon>
    </lineage>
</organism>
<feature type="signal peptide" evidence="10">
    <location>
        <begin position="1"/>
        <end position="17"/>
    </location>
</feature>
<dbReference type="InterPro" id="IPR037120">
    <property type="entry name" value="Haem_peroxidase_sf_animal"/>
</dbReference>
<dbReference type="InterPro" id="IPR019791">
    <property type="entry name" value="Haem_peroxidase_animal"/>
</dbReference>
<evidence type="ECO:0000313" key="12">
    <source>
        <dbReference type="Proteomes" id="UP001153737"/>
    </source>
</evidence>
<dbReference type="PRINTS" id="PR00457">
    <property type="entry name" value="ANPEROXIDASE"/>
</dbReference>
<dbReference type="GO" id="GO:0046872">
    <property type="term" value="F:metal ion binding"/>
    <property type="evidence" value="ECO:0007669"/>
    <property type="project" value="UniProtKB-KW"/>
</dbReference>
<reference evidence="11" key="2">
    <citation type="submission" date="2022-10" db="EMBL/GenBank/DDBJ databases">
        <authorList>
            <consortium name="ENA_rothamsted_submissions"/>
            <consortium name="culmorum"/>
            <person name="King R."/>
        </authorList>
    </citation>
    <scope>NUCLEOTIDE SEQUENCE</scope>
</reference>
<feature type="compositionally biased region" description="Polar residues" evidence="9">
    <location>
        <begin position="936"/>
        <end position="947"/>
    </location>
</feature>
<dbReference type="AlphaFoldDB" id="A0A9N9SAH3"/>
<dbReference type="GO" id="GO:0022412">
    <property type="term" value="P:cellular process involved in reproduction in multicellular organism"/>
    <property type="evidence" value="ECO:0007669"/>
    <property type="project" value="UniProtKB-ARBA"/>
</dbReference>
<evidence type="ECO:0000313" key="11">
    <source>
        <dbReference type="EMBL" id="CAG9812565.1"/>
    </source>
</evidence>
<keyword evidence="12" id="KW-1185">Reference proteome</keyword>
<evidence type="ECO:0000256" key="3">
    <source>
        <dbReference type="ARBA" id="ARBA00022559"/>
    </source>
</evidence>
<dbReference type="SUPFAM" id="SSF48113">
    <property type="entry name" value="Heme-dependent peroxidases"/>
    <property type="match status" value="1"/>
</dbReference>
<evidence type="ECO:0000256" key="4">
    <source>
        <dbReference type="ARBA" id="ARBA00022617"/>
    </source>
</evidence>
<dbReference type="Pfam" id="PF03098">
    <property type="entry name" value="An_peroxidase"/>
    <property type="match status" value="1"/>
</dbReference>
<evidence type="ECO:0008006" key="13">
    <source>
        <dbReference type="Google" id="ProtNLM"/>
    </source>
</evidence>
<accession>A0A9N9SAH3</accession>
<feature type="compositionally biased region" description="Polar residues" evidence="9">
    <location>
        <begin position="794"/>
        <end position="813"/>
    </location>
</feature>
<dbReference type="OrthoDB" id="823504at2759"/>
<dbReference type="PANTHER" id="PTHR11475">
    <property type="entry name" value="OXIDASE/PEROXIDASE"/>
    <property type="match status" value="1"/>
</dbReference>
<evidence type="ECO:0000256" key="9">
    <source>
        <dbReference type="SAM" id="MobiDB-lite"/>
    </source>
</evidence>
<keyword evidence="3" id="KW-0575">Peroxidase</keyword>
<keyword evidence="7 8" id="KW-0408">Iron</keyword>
<dbReference type="InterPro" id="IPR010255">
    <property type="entry name" value="Haem_peroxidase_sf"/>
</dbReference>
<dbReference type="GO" id="GO:0004601">
    <property type="term" value="F:peroxidase activity"/>
    <property type="evidence" value="ECO:0007669"/>
    <property type="project" value="UniProtKB-KW"/>
</dbReference>
<feature type="region of interest" description="Disordered" evidence="9">
    <location>
        <begin position="918"/>
        <end position="1013"/>
    </location>
</feature>
<dbReference type="EMBL" id="OU896707">
    <property type="protein sequence ID" value="CAG9812565.1"/>
    <property type="molecule type" value="Genomic_DNA"/>
</dbReference>
<feature type="binding site" description="axial binding residue" evidence="8">
    <location>
        <position position="504"/>
    </location>
    <ligand>
        <name>heme b</name>
        <dbReference type="ChEBI" id="CHEBI:60344"/>
    </ligand>
    <ligandPart>
        <name>Fe</name>
        <dbReference type="ChEBI" id="CHEBI:18248"/>
    </ligandPart>
</feature>